<reference evidence="3" key="1">
    <citation type="submission" date="2016-10" db="EMBL/GenBank/DDBJ databases">
        <authorList>
            <person name="Varghese N."/>
            <person name="Submissions S."/>
        </authorList>
    </citation>
    <scope>NUCLEOTIDE SEQUENCE [LARGE SCALE GENOMIC DNA]</scope>
    <source>
        <strain evidence="3">DSM 17934</strain>
    </source>
</reference>
<name>A0A1H6VHT0_9FLAO</name>
<dbReference type="Proteomes" id="UP000199702">
    <property type="component" value="Unassembled WGS sequence"/>
</dbReference>
<organism evidence="2 3">
    <name type="scientific">Flavobacterium terrigena</name>
    <dbReference type="NCBI Taxonomy" id="402734"/>
    <lineage>
        <taxon>Bacteria</taxon>
        <taxon>Pseudomonadati</taxon>
        <taxon>Bacteroidota</taxon>
        <taxon>Flavobacteriia</taxon>
        <taxon>Flavobacteriales</taxon>
        <taxon>Flavobacteriaceae</taxon>
        <taxon>Flavobacterium</taxon>
    </lineage>
</organism>
<keyword evidence="3" id="KW-1185">Reference proteome</keyword>
<evidence type="ECO:0000313" key="3">
    <source>
        <dbReference type="Proteomes" id="UP000199702"/>
    </source>
</evidence>
<dbReference type="InterPro" id="IPR025381">
    <property type="entry name" value="DUF4296"/>
</dbReference>
<gene>
    <name evidence="2" type="ORF">SAMN05660918_2215</name>
</gene>
<dbReference type="STRING" id="402734.SAMN05660918_2215"/>
<sequence>MKKVIYLCVVFAIFGCSKNPVQQPKVLLDEETMENILFDVAILQSAKANSPEVLQSNNIDTKDFIYKKYKIDSATYHQNNRYYAGDVRKHKHMHKRVLARLEELTKSQTNTITK</sequence>
<dbReference type="RefSeq" id="WP_091313133.1">
    <property type="nucleotide sequence ID" value="NZ_CBCSJU010000006.1"/>
</dbReference>
<accession>A0A1H6VHT0</accession>
<proteinExistence type="predicted"/>
<dbReference type="EMBL" id="FNYA01000005">
    <property type="protein sequence ID" value="SEJ03246.1"/>
    <property type="molecule type" value="Genomic_DNA"/>
</dbReference>
<feature type="domain" description="DUF4296" evidence="1">
    <location>
        <begin position="24"/>
        <end position="105"/>
    </location>
</feature>
<protein>
    <recommendedName>
        <fullName evidence="1">DUF4296 domain-containing protein</fullName>
    </recommendedName>
</protein>
<dbReference type="AlphaFoldDB" id="A0A1H6VHT0"/>
<dbReference type="Pfam" id="PF14129">
    <property type="entry name" value="DUF4296"/>
    <property type="match status" value="1"/>
</dbReference>
<dbReference type="OrthoDB" id="1525222at2"/>
<evidence type="ECO:0000313" key="2">
    <source>
        <dbReference type="EMBL" id="SEJ03246.1"/>
    </source>
</evidence>
<evidence type="ECO:0000259" key="1">
    <source>
        <dbReference type="Pfam" id="PF14129"/>
    </source>
</evidence>
<dbReference type="PROSITE" id="PS51257">
    <property type="entry name" value="PROKAR_LIPOPROTEIN"/>
    <property type="match status" value="1"/>
</dbReference>